<dbReference type="GO" id="GO:0030288">
    <property type="term" value="C:outer membrane-bounded periplasmic space"/>
    <property type="evidence" value="ECO:0007669"/>
    <property type="project" value="TreeGrafter"/>
</dbReference>
<reference evidence="4" key="1">
    <citation type="submission" date="2019-04" db="EMBL/GenBank/DDBJ databases">
        <title>Evolution of Biomass-Degrading Anaerobic Consortia Revealed by Metagenomics.</title>
        <authorList>
            <person name="Peng X."/>
        </authorList>
    </citation>
    <scope>NUCLEOTIDE SEQUENCE</scope>
    <source>
        <strain evidence="4">SIG66</strain>
    </source>
</reference>
<evidence type="ECO:0000256" key="2">
    <source>
        <dbReference type="SAM" id="SignalP"/>
    </source>
</evidence>
<dbReference type="PANTHER" id="PTHR30032">
    <property type="entry name" value="N-ACETYLMURAMOYL-L-ALANINE AMIDASE-RELATED"/>
    <property type="match status" value="1"/>
</dbReference>
<feature type="chain" id="PRO_5036951313" evidence="2">
    <location>
        <begin position="23"/>
        <end position="428"/>
    </location>
</feature>
<dbReference type="GO" id="GO:0030435">
    <property type="term" value="P:sporulation resulting in formation of a cellular spore"/>
    <property type="evidence" value="ECO:0007669"/>
    <property type="project" value="InterPro"/>
</dbReference>
<gene>
    <name evidence="4" type="ORF">E7027_06195</name>
</gene>
<dbReference type="AlphaFoldDB" id="A0A928DRD5"/>
<evidence type="ECO:0000313" key="4">
    <source>
        <dbReference type="EMBL" id="MBE6421694.1"/>
    </source>
</evidence>
<dbReference type="InterPro" id="IPR013486">
    <property type="entry name" value="SpoIID/LytB"/>
</dbReference>
<feature type="region of interest" description="Disordered" evidence="1">
    <location>
        <begin position="49"/>
        <end position="75"/>
    </location>
</feature>
<feature type="signal peptide" evidence="2">
    <location>
        <begin position="1"/>
        <end position="22"/>
    </location>
</feature>
<protein>
    <submittedName>
        <fullName evidence="4">SpoIID/LytB domain-containing protein</fullName>
    </submittedName>
</protein>
<feature type="domain" description="Sporulation stage II protein D amidase enhancer LytB N-terminal" evidence="3">
    <location>
        <begin position="169"/>
        <end position="258"/>
    </location>
</feature>
<proteinExistence type="predicted"/>
<evidence type="ECO:0000259" key="3">
    <source>
        <dbReference type="Pfam" id="PF08486"/>
    </source>
</evidence>
<dbReference type="InterPro" id="IPR051922">
    <property type="entry name" value="Bact_Sporulation_Assoc"/>
</dbReference>
<comment type="caution">
    <text evidence="4">The sequence shown here is derived from an EMBL/GenBank/DDBJ whole genome shotgun (WGS) entry which is preliminary data.</text>
</comment>
<dbReference type="Pfam" id="PF08486">
    <property type="entry name" value="SpoIID"/>
    <property type="match status" value="1"/>
</dbReference>
<dbReference type="InterPro" id="IPR013693">
    <property type="entry name" value="SpoIID/LytB_N"/>
</dbReference>
<dbReference type="EMBL" id="SUVG01000007">
    <property type="protein sequence ID" value="MBE6421694.1"/>
    <property type="molecule type" value="Genomic_DNA"/>
</dbReference>
<evidence type="ECO:0000256" key="1">
    <source>
        <dbReference type="SAM" id="MobiDB-lite"/>
    </source>
</evidence>
<organism evidence="4 5">
    <name type="scientific">Candidatus Avelusimicrobium gallicola</name>
    <dbReference type="NCBI Taxonomy" id="2562704"/>
    <lineage>
        <taxon>Bacteria</taxon>
        <taxon>Pseudomonadati</taxon>
        <taxon>Elusimicrobiota</taxon>
        <taxon>Elusimicrobia</taxon>
        <taxon>Elusimicrobiales</taxon>
        <taxon>Elusimicrobiaceae</taxon>
        <taxon>Candidatus Avelusimicrobium</taxon>
    </lineage>
</organism>
<dbReference type="Proteomes" id="UP000725649">
    <property type="component" value="Unassembled WGS sequence"/>
</dbReference>
<dbReference type="PANTHER" id="PTHR30032:SF4">
    <property type="entry name" value="AMIDASE ENHANCER"/>
    <property type="match status" value="1"/>
</dbReference>
<evidence type="ECO:0000313" key="5">
    <source>
        <dbReference type="Proteomes" id="UP000725649"/>
    </source>
</evidence>
<dbReference type="NCBIfam" id="TIGR02669">
    <property type="entry name" value="SpoIID_LytB"/>
    <property type="match status" value="1"/>
</dbReference>
<keyword evidence="2" id="KW-0732">Signal</keyword>
<name>A0A928DRD5_9BACT</name>
<accession>A0A928DRD5</accession>
<sequence length="428" mass="46519">MKNTFRSVVIFCLSAVLCAACAAPSQKRALQNTQGQVAPLQTPSVLADAEDSALPPPTVTGDLTVPPAQDPSAKKRPADKIVRVLLADSQKTAEIKHSGRVYIYTQNLDKKYKVSAPGTLMVKALNKNKIQLGTLQATQPIILEPAQGTLLTWNKNIYSGKIVIIPAGNSFHLVEHAPLETYLYGVLPYEMSYSWHLEALKAQAVAARTYTLKTLENVKRKNFDVYSDVRSQMYKGGGKQYESVKKAVDQTRGQVLTYSNKLFHTYYHANCGGGTDDVKSWSPSSTSIKPLSGASCKTDSHSKSYSWKMNVSHAKVLAYAKKVGLTGTLKSIKIARKTATGRATNLTIRTSKGSKTVPCGNFRLATGIRSCKITKLSVTAKNVAFEGKGYGHGVGMCQDGAHGMAKNGKTYKQILKNYYPGATITELK</sequence>